<organism evidence="1">
    <name type="scientific">Dulem virus 34</name>
    <dbReference type="NCBI Taxonomy" id="3145752"/>
    <lineage>
        <taxon>Viruses</taxon>
        <taxon>Duplodnaviria</taxon>
        <taxon>Heunggongvirae</taxon>
        <taxon>Uroviricota</taxon>
        <taxon>Caudoviricetes</taxon>
    </lineage>
</organism>
<accession>A0AAU8B780</accession>
<protein>
    <submittedName>
        <fullName evidence="1">Uncharacterized protein</fullName>
    </submittedName>
</protein>
<sequence length="89" mass="9851">MAKAKKTEQAERAATVVYCGPTIPGVARQYTTYTNGIPDALAAAVKKYPPMEGLVVPLDNLPDAMKKLNGRYGHIYRLYQLAQANQNRR</sequence>
<name>A0AAU8B780_9CAUD</name>
<dbReference type="EMBL" id="PP511788">
    <property type="protein sequence ID" value="XCD07386.1"/>
    <property type="molecule type" value="Genomic_DNA"/>
</dbReference>
<proteinExistence type="predicted"/>
<evidence type="ECO:0000313" key="1">
    <source>
        <dbReference type="EMBL" id="XCD07386.1"/>
    </source>
</evidence>
<reference evidence="1" key="1">
    <citation type="submission" date="2024-03" db="EMBL/GenBank/DDBJ databases">
        <title>Diverse circular DNA viruses in blood, oral, and fecal samples of captive lemurs.</title>
        <authorList>
            <person name="Paietta E.N."/>
            <person name="Kraberger S."/>
            <person name="Lund M.C."/>
            <person name="Custer J.M."/>
            <person name="Vargas K.M."/>
            <person name="Ehmke E.E."/>
            <person name="Yoder A.D."/>
            <person name="Varsani A."/>
        </authorList>
    </citation>
    <scope>NUCLEOTIDE SEQUENCE</scope>
    <source>
        <strain evidence="1">Duke_28FF_219</strain>
    </source>
</reference>